<sequence length="121" mass="14303">MEDNRQVCINYFNEAKVLVNKCYWGFHYSTLEELNEHKCYKSLKLILNNIETNKSLYGSKILLKVPDIDDVENSADNYSTDEFEKIIKEKHLHTLGVFMKNDNFKKDLAISKIKRNGRRKI</sequence>
<protein>
    <submittedName>
        <fullName evidence="1">Uncharacterized protein</fullName>
    </submittedName>
</protein>
<dbReference type="Proteomes" id="UP000580250">
    <property type="component" value="Unassembled WGS sequence"/>
</dbReference>
<reference evidence="1 2" key="1">
    <citation type="submission" date="2020-08" db="EMBL/GenBank/DDBJ databases">
        <authorList>
            <person name="Koutsovoulos G."/>
            <person name="Danchin GJ E."/>
        </authorList>
    </citation>
    <scope>NUCLEOTIDE SEQUENCE [LARGE SCALE GENOMIC DNA]</scope>
</reference>
<evidence type="ECO:0000313" key="2">
    <source>
        <dbReference type="Proteomes" id="UP000580250"/>
    </source>
</evidence>
<gene>
    <name evidence="1" type="ORF">MENT_LOCUS17712</name>
</gene>
<dbReference type="AlphaFoldDB" id="A0A6V7UX23"/>
<evidence type="ECO:0000313" key="1">
    <source>
        <dbReference type="EMBL" id="CAD2166258.1"/>
    </source>
</evidence>
<comment type="caution">
    <text evidence="1">The sequence shown here is derived from an EMBL/GenBank/DDBJ whole genome shotgun (WGS) entry which is preliminary data.</text>
</comment>
<organism evidence="1 2">
    <name type="scientific">Meloidogyne enterolobii</name>
    <name type="common">Root-knot nematode worm</name>
    <name type="synonym">Meloidogyne mayaguensis</name>
    <dbReference type="NCBI Taxonomy" id="390850"/>
    <lineage>
        <taxon>Eukaryota</taxon>
        <taxon>Metazoa</taxon>
        <taxon>Ecdysozoa</taxon>
        <taxon>Nematoda</taxon>
        <taxon>Chromadorea</taxon>
        <taxon>Rhabditida</taxon>
        <taxon>Tylenchina</taxon>
        <taxon>Tylenchomorpha</taxon>
        <taxon>Tylenchoidea</taxon>
        <taxon>Meloidogynidae</taxon>
        <taxon>Meloidogyninae</taxon>
        <taxon>Meloidogyne</taxon>
    </lineage>
</organism>
<name>A0A6V7UX23_MELEN</name>
<proteinExistence type="predicted"/>
<accession>A0A6V7UX23</accession>
<dbReference type="EMBL" id="CAJEWN010000116">
    <property type="protein sequence ID" value="CAD2166258.1"/>
    <property type="molecule type" value="Genomic_DNA"/>
</dbReference>